<feature type="chain" id="PRO_5007292907" description="cutinase" evidence="13">
    <location>
        <begin position="18"/>
        <end position="211"/>
    </location>
</feature>
<dbReference type="PANTHER" id="PTHR48250">
    <property type="entry name" value="CUTINASE 2-RELATED"/>
    <property type="match status" value="1"/>
</dbReference>
<evidence type="ECO:0000313" key="14">
    <source>
        <dbReference type="EMBL" id="KXJ86514.1"/>
    </source>
</evidence>
<dbReference type="EC" id="3.1.1.74" evidence="3"/>
<evidence type="ECO:0000313" key="15">
    <source>
        <dbReference type="Proteomes" id="UP000070501"/>
    </source>
</evidence>
<dbReference type="STRING" id="196109.A0A136INM2"/>
<proteinExistence type="inferred from homology"/>
<dbReference type="GO" id="GO:0050525">
    <property type="term" value="F:cutinase activity"/>
    <property type="evidence" value="ECO:0007669"/>
    <property type="project" value="UniProtKB-EC"/>
</dbReference>
<dbReference type="InterPro" id="IPR043579">
    <property type="entry name" value="CUTINASE_2"/>
</dbReference>
<evidence type="ECO:0000256" key="11">
    <source>
        <dbReference type="PIRSR" id="PIRSR611150-1"/>
    </source>
</evidence>
<accession>A0A136INM2</accession>
<dbReference type="GO" id="GO:0005576">
    <property type="term" value="C:extracellular region"/>
    <property type="evidence" value="ECO:0007669"/>
    <property type="project" value="UniProtKB-SubCell"/>
</dbReference>
<protein>
    <recommendedName>
        <fullName evidence="3">cutinase</fullName>
        <ecNumber evidence="3">3.1.1.74</ecNumber>
    </recommendedName>
</protein>
<dbReference type="AlphaFoldDB" id="A0A136INM2"/>
<dbReference type="SUPFAM" id="SSF53474">
    <property type="entry name" value="alpha/beta-Hydrolases"/>
    <property type="match status" value="1"/>
</dbReference>
<keyword evidence="5" id="KW-0964">Secreted</keyword>
<evidence type="ECO:0000256" key="3">
    <source>
        <dbReference type="ARBA" id="ARBA00013095"/>
    </source>
</evidence>
<dbReference type="Gene3D" id="3.40.50.1820">
    <property type="entry name" value="alpha/beta hydrolase"/>
    <property type="match status" value="1"/>
</dbReference>
<dbReference type="PROSITE" id="PS00931">
    <property type="entry name" value="CUTINASE_2"/>
    <property type="match status" value="1"/>
</dbReference>
<evidence type="ECO:0000256" key="1">
    <source>
        <dbReference type="ARBA" id="ARBA00004613"/>
    </source>
</evidence>
<evidence type="ECO:0000256" key="6">
    <source>
        <dbReference type="ARBA" id="ARBA00022729"/>
    </source>
</evidence>
<feature type="active site" evidence="11">
    <location>
        <position position="180"/>
    </location>
</feature>
<keyword evidence="7" id="KW-0378">Hydrolase</keyword>
<comment type="catalytic activity">
    <reaction evidence="10">
        <text>cutin + H2O = cutin monomers.</text>
        <dbReference type="EC" id="3.1.1.74"/>
    </reaction>
</comment>
<reference evidence="15" key="1">
    <citation type="submission" date="2016-02" db="EMBL/GenBank/DDBJ databases">
        <title>Draft genome sequence of Microdochium bolleyi, a fungal endophyte of beachgrass.</title>
        <authorList>
            <consortium name="DOE Joint Genome Institute"/>
            <person name="David A.S."/>
            <person name="May G."/>
            <person name="Haridas S."/>
            <person name="Lim J."/>
            <person name="Wang M."/>
            <person name="Labutti K."/>
            <person name="Lipzen A."/>
            <person name="Barry K."/>
            <person name="Grigoriev I.V."/>
        </authorList>
    </citation>
    <scope>NUCLEOTIDE SEQUENCE [LARGE SCALE GENOMIC DNA]</scope>
    <source>
        <strain evidence="15">J235TASD1</strain>
    </source>
</reference>
<evidence type="ECO:0000256" key="9">
    <source>
        <dbReference type="ARBA" id="ARBA00023157"/>
    </source>
</evidence>
<comment type="similarity">
    <text evidence="2">Belongs to the cutinase family.</text>
</comment>
<dbReference type="SMART" id="SM01110">
    <property type="entry name" value="Cutinase"/>
    <property type="match status" value="1"/>
</dbReference>
<dbReference type="GO" id="GO:0016052">
    <property type="term" value="P:carbohydrate catabolic process"/>
    <property type="evidence" value="ECO:0007669"/>
    <property type="project" value="TreeGrafter"/>
</dbReference>
<evidence type="ECO:0000256" key="13">
    <source>
        <dbReference type="SAM" id="SignalP"/>
    </source>
</evidence>
<dbReference type="Proteomes" id="UP000070501">
    <property type="component" value="Unassembled WGS sequence"/>
</dbReference>
<keyword evidence="9 12" id="KW-1015">Disulfide bond</keyword>
<dbReference type="InterPro" id="IPR011150">
    <property type="entry name" value="Cutinase_monf"/>
</dbReference>
<dbReference type="InterPro" id="IPR029058">
    <property type="entry name" value="AB_hydrolase_fold"/>
</dbReference>
<keyword evidence="6 13" id="KW-0732">Signal</keyword>
<name>A0A136INM2_9PEZI</name>
<evidence type="ECO:0000256" key="4">
    <source>
        <dbReference type="ARBA" id="ARBA00022487"/>
    </source>
</evidence>
<evidence type="ECO:0000256" key="8">
    <source>
        <dbReference type="ARBA" id="ARBA00023026"/>
    </source>
</evidence>
<dbReference type="InParanoid" id="A0A136INM2"/>
<dbReference type="Pfam" id="PF01083">
    <property type="entry name" value="Cutinase"/>
    <property type="match status" value="1"/>
</dbReference>
<organism evidence="14 15">
    <name type="scientific">Microdochium bolleyi</name>
    <dbReference type="NCBI Taxonomy" id="196109"/>
    <lineage>
        <taxon>Eukaryota</taxon>
        <taxon>Fungi</taxon>
        <taxon>Dikarya</taxon>
        <taxon>Ascomycota</taxon>
        <taxon>Pezizomycotina</taxon>
        <taxon>Sordariomycetes</taxon>
        <taxon>Xylariomycetidae</taxon>
        <taxon>Xylariales</taxon>
        <taxon>Microdochiaceae</taxon>
        <taxon>Microdochium</taxon>
    </lineage>
</organism>
<feature type="active site" description="Nucleophile" evidence="11">
    <location>
        <position position="125"/>
    </location>
</feature>
<evidence type="ECO:0000256" key="5">
    <source>
        <dbReference type="ARBA" id="ARBA00022525"/>
    </source>
</evidence>
<evidence type="ECO:0000256" key="12">
    <source>
        <dbReference type="PIRSR" id="PIRSR611150-2"/>
    </source>
</evidence>
<dbReference type="InterPro" id="IPR000675">
    <property type="entry name" value="Cutinase/axe"/>
</dbReference>
<evidence type="ECO:0000256" key="7">
    <source>
        <dbReference type="ARBA" id="ARBA00022801"/>
    </source>
</evidence>
<sequence>MKFSTATIALLAAAVSAAPVDKRATGSTISELDEGGCRPYIFFHARGTGQAGNVGQDPGPQAIDAVKAALGDANVAGQGVPYPASLLGNLASGGVPSKDAKAFAAQITAATTQCPDSKIFLGGYSQGAALIHRAVEQLSAAARAQIAAAVTWGDSQNKQDGGKIPTLDPSRTLIICRSGDLICQGTIFITSAHQDYSPLAGQGAAFMVSKA</sequence>
<dbReference type="PANTHER" id="PTHR48250:SF3">
    <property type="entry name" value="CUTINASE 1-RELATED"/>
    <property type="match status" value="1"/>
</dbReference>
<keyword evidence="15" id="KW-1185">Reference proteome</keyword>
<dbReference type="OrthoDB" id="3225429at2759"/>
<dbReference type="PRINTS" id="PR00129">
    <property type="entry name" value="CUTINASE"/>
</dbReference>
<comment type="subcellular location">
    <subcellularLocation>
        <location evidence="1">Secreted</location>
    </subcellularLocation>
</comment>
<feature type="disulfide bond" evidence="12">
    <location>
        <begin position="176"/>
        <end position="183"/>
    </location>
</feature>
<feature type="signal peptide" evidence="13">
    <location>
        <begin position="1"/>
        <end position="17"/>
    </location>
</feature>
<dbReference type="EMBL" id="KQ964267">
    <property type="protein sequence ID" value="KXJ86514.1"/>
    <property type="molecule type" value="Genomic_DNA"/>
</dbReference>
<keyword evidence="8" id="KW-0843">Virulence</keyword>
<gene>
    <name evidence="14" type="ORF">Micbo1qcDRAFT_190534</name>
</gene>
<feature type="disulfide bond" evidence="12">
    <location>
        <begin position="37"/>
        <end position="114"/>
    </location>
</feature>
<evidence type="ECO:0000256" key="2">
    <source>
        <dbReference type="ARBA" id="ARBA00007534"/>
    </source>
</evidence>
<feature type="active site" description="Proton donor/acceptor" evidence="11">
    <location>
        <position position="193"/>
    </location>
</feature>
<keyword evidence="4" id="KW-0719">Serine esterase</keyword>
<evidence type="ECO:0000256" key="10">
    <source>
        <dbReference type="ARBA" id="ARBA00034045"/>
    </source>
</evidence>